<dbReference type="EMBL" id="JAELUP010000065">
    <property type="protein sequence ID" value="MBJ6362064.1"/>
    <property type="molecule type" value="Genomic_DNA"/>
</dbReference>
<sequence>MKLQDIKGTYNAIYSLGDLCLSSIQLSRNNLRTFAGVLDWMGSPLLPDVTRLLQNRFAGFMEGPNLRVVGEAEHTHICVADDAYNIFSNHDFEVGPNSLSHIGTYWEVKAKYDRRIQRFLEKAATSERMLFVRTEGSLEEAAELESVLSGLVQHDFRVLLVNHAPVSTIVELDWPLKKICAVLLPNEEKWEGNNHLWQYMLQGIHLI</sequence>
<dbReference type="InterPro" id="IPR014903">
    <property type="entry name" value="DUF1796"/>
</dbReference>
<evidence type="ECO:0000313" key="1">
    <source>
        <dbReference type="EMBL" id="MBJ6362064.1"/>
    </source>
</evidence>
<keyword evidence="2" id="KW-1185">Reference proteome</keyword>
<dbReference type="Proteomes" id="UP000640274">
    <property type="component" value="Unassembled WGS sequence"/>
</dbReference>
<protein>
    <submittedName>
        <fullName evidence="1">Peptidase</fullName>
    </submittedName>
</protein>
<dbReference type="Pfam" id="PF08795">
    <property type="entry name" value="DUF1796"/>
    <property type="match status" value="1"/>
</dbReference>
<comment type="caution">
    <text evidence="1">The sequence shown here is derived from an EMBL/GenBank/DDBJ whole genome shotgun (WGS) entry which is preliminary data.</text>
</comment>
<name>A0A934MR72_9BACL</name>
<dbReference type="AlphaFoldDB" id="A0A934MR72"/>
<evidence type="ECO:0000313" key="2">
    <source>
        <dbReference type="Proteomes" id="UP000640274"/>
    </source>
</evidence>
<proteinExistence type="predicted"/>
<organism evidence="1 2">
    <name type="scientific">Paenibacillus roseus</name>
    <dbReference type="NCBI Taxonomy" id="2798579"/>
    <lineage>
        <taxon>Bacteria</taxon>
        <taxon>Bacillati</taxon>
        <taxon>Bacillota</taxon>
        <taxon>Bacilli</taxon>
        <taxon>Bacillales</taxon>
        <taxon>Paenibacillaceae</taxon>
        <taxon>Paenibacillus</taxon>
    </lineage>
</organism>
<dbReference type="RefSeq" id="WP_199019610.1">
    <property type="nucleotide sequence ID" value="NZ_JAELUP010000065.1"/>
</dbReference>
<reference evidence="1" key="1">
    <citation type="submission" date="2020-12" db="EMBL/GenBank/DDBJ databases">
        <authorList>
            <person name="Huq M.A."/>
        </authorList>
    </citation>
    <scope>NUCLEOTIDE SEQUENCE</scope>
    <source>
        <strain evidence="1">MAHUQ-46</strain>
    </source>
</reference>
<gene>
    <name evidence="1" type="ORF">JFN88_12385</name>
</gene>
<accession>A0A934MR72</accession>